<dbReference type="Pfam" id="PF16558">
    <property type="entry name" value="AZUL"/>
    <property type="match status" value="1"/>
</dbReference>
<dbReference type="Gene3D" id="3.90.1750.10">
    <property type="entry name" value="Hect, E3 ligase catalytic domains"/>
    <property type="match status" value="1"/>
</dbReference>
<reference evidence="9" key="1">
    <citation type="submission" date="2025-08" db="UniProtKB">
        <authorList>
            <consortium name="RefSeq"/>
        </authorList>
    </citation>
    <scope>IDENTIFICATION</scope>
</reference>
<dbReference type="InterPro" id="IPR042556">
    <property type="entry name" value="AZUL_sf"/>
</dbReference>
<keyword evidence="8" id="KW-1185">Reference proteome</keyword>
<dbReference type="Proteomes" id="UP000694888">
    <property type="component" value="Unplaced"/>
</dbReference>
<comment type="catalytic activity">
    <reaction evidence="1">
        <text>S-ubiquitinyl-[E2 ubiquitin-conjugating enzyme]-L-cysteine + [acceptor protein]-L-lysine = [E2 ubiquitin-conjugating enzyme]-L-cysteine + N(6)-ubiquitinyl-[acceptor protein]-L-lysine.</text>
        <dbReference type="EC" id="2.3.2.26"/>
    </reaction>
</comment>
<evidence type="ECO:0000259" key="7">
    <source>
        <dbReference type="PROSITE" id="PS50237"/>
    </source>
</evidence>
<feature type="region of interest" description="Disordered" evidence="6">
    <location>
        <begin position="216"/>
        <end position="271"/>
    </location>
</feature>
<feature type="region of interest" description="Disordered" evidence="6">
    <location>
        <begin position="1"/>
        <end position="36"/>
    </location>
</feature>
<evidence type="ECO:0000256" key="6">
    <source>
        <dbReference type="SAM" id="MobiDB-lite"/>
    </source>
</evidence>
<name>A0ABM0JV41_APLCA</name>
<feature type="active site" description="Glycyl thioester intermediate" evidence="5">
    <location>
        <position position="880"/>
    </location>
</feature>
<dbReference type="CDD" id="cd00078">
    <property type="entry name" value="HECTc"/>
    <property type="match status" value="1"/>
</dbReference>
<evidence type="ECO:0000256" key="1">
    <source>
        <dbReference type="ARBA" id="ARBA00000885"/>
    </source>
</evidence>
<dbReference type="InterPro" id="IPR035983">
    <property type="entry name" value="Hect_E3_ubiquitin_ligase"/>
</dbReference>
<evidence type="ECO:0000313" key="9">
    <source>
        <dbReference type="RefSeq" id="XP_005102222.2"/>
    </source>
</evidence>
<dbReference type="Gene3D" id="3.30.2160.10">
    <property type="entry name" value="Hect, E3 ligase catalytic domain"/>
    <property type="match status" value="1"/>
</dbReference>
<dbReference type="Pfam" id="PF00632">
    <property type="entry name" value="HECT"/>
    <property type="match status" value="1"/>
</dbReference>
<feature type="compositionally biased region" description="Low complexity" evidence="6">
    <location>
        <begin position="114"/>
        <end position="123"/>
    </location>
</feature>
<dbReference type="GeneID" id="101855428"/>
<dbReference type="GO" id="GO:0016874">
    <property type="term" value="F:ligase activity"/>
    <property type="evidence" value="ECO:0007669"/>
    <property type="project" value="UniProtKB-KW"/>
</dbReference>
<dbReference type="InterPro" id="IPR044611">
    <property type="entry name" value="E3A/B/C-like"/>
</dbReference>
<feature type="compositionally biased region" description="Low complexity" evidence="6">
    <location>
        <begin position="219"/>
        <end position="236"/>
    </location>
</feature>
<organism evidence="8 9">
    <name type="scientific">Aplysia californica</name>
    <name type="common">California sea hare</name>
    <dbReference type="NCBI Taxonomy" id="6500"/>
    <lineage>
        <taxon>Eukaryota</taxon>
        <taxon>Metazoa</taxon>
        <taxon>Spiralia</taxon>
        <taxon>Lophotrochozoa</taxon>
        <taxon>Mollusca</taxon>
        <taxon>Gastropoda</taxon>
        <taxon>Heterobranchia</taxon>
        <taxon>Euthyneura</taxon>
        <taxon>Tectipleura</taxon>
        <taxon>Aplysiida</taxon>
        <taxon>Aplysioidea</taxon>
        <taxon>Aplysiidae</taxon>
        <taxon>Aplysia</taxon>
    </lineage>
</organism>
<keyword evidence="3" id="KW-0808">Transferase</keyword>
<protein>
    <recommendedName>
        <fullName evidence="2">HECT-type E3 ubiquitin transferase</fullName>
        <ecNumber evidence="2">2.3.2.26</ecNumber>
    </recommendedName>
</protein>
<feature type="compositionally biased region" description="Basic and acidic residues" evidence="6">
    <location>
        <begin position="259"/>
        <end position="268"/>
    </location>
</feature>
<dbReference type="SMART" id="SM00119">
    <property type="entry name" value="HECTc"/>
    <property type="match status" value="1"/>
</dbReference>
<dbReference type="PANTHER" id="PTHR45700:SF8">
    <property type="entry name" value="HECT-TYPE E3 UBIQUITIN TRANSFERASE"/>
    <property type="match status" value="1"/>
</dbReference>
<dbReference type="EC" id="2.3.2.26" evidence="2"/>
<evidence type="ECO:0000256" key="3">
    <source>
        <dbReference type="ARBA" id="ARBA00022679"/>
    </source>
</evidence>
<evidence type="ECO:0000256" key="5">
    <source>
        <dbReference type="PROSITE-ProRule" id="PRU00104"/>
    </source>
</evidence>
<dbReference type="SUPFAM" id="SSF56204">
    <property type="entry name" value="Hect, E3 ligase catalytic domain"/>
    <property type="match status" value="1"/>
</dbReference>
<feature type="domain" description="HECT" evidence="7">
    <location>
        <begin position="583"/>
        <end position="912"/>
    </location>
</feature>
<accession>A0ABM0JV41</accession>
<keyword evidence="9" id="KW-0436">Ligase</keyword>
<evidence type="ECO:0000313" key="8">
    <source>
        <dbReference type="Proteomes" id="UP000694888"/>
    </source>
</evidence>
<sequence length="912" mass="101875">MSSSNTNSSLDGQQSASDLSVENLINRRLSPPPENMKRAAAKQLIEQYYYQLTEGCGDENCTNENCASSSDFQFRDANRNKLALEAINLSKSKAPLCERRPNKLSRYPTQEEGAASSSTAASAGEPVGQGARSKIASPTSCSSSTDVAAEAVSACSSSSSLGTATQFLTEEILTKVIDECEARNSWSKLNHVIGSVFNNPESILLSFRKASPASEPVVDEAAATDESSATTSQASDGDSSGSNLPVPESQSGPASTDKVTTDGHHDDDMSVDLPSLRRAYQRLLDVPDQPFQGALVNALMILSHTLDMELKYKDALARRPDYINVFVIVMEIPMLHWPEYLVNAFPCLCRALGSMPLSGQARLARIWATYGSGRLQEMVQGLQQMITVKVINNEGRWSQSFQPGDDMSITSATRVLKVIYYASVLGGHMDSPELLREEAELSQRESIQEHMQGAFGMEPKDSTPPKEDPLGKELGVQVINCREPLVPFEDFINEPLNDTVNIYQDYTNNKFSFVPYSFILTTASKHSSMYYENRIRMLSERRTAFIQTLVSGGPPNPFLRVRVRREHIIDDALVSLEMTAMENPSDLRKQLFVEFEGEQGLDEGGVSKEFFQLIVEELFNPDIGMFAYNEESHHFWFNSLSFENDAQFTLIGILLGLAIYNSCILDIHFPMVVYRKLMGKKGTFADLYDLDPTLMHSLQDMLDYEGEDFEDVFAQSFSIGYHDVFGHCHTVELKEGGESLPLTQDNKHEFIKLYADYLLNKSIERQFLAFKRGFLMVTSESPLRQLFRPEEIEVLVCGSKILDFHALEEATEYDGGFTQESQTIRNFWTVVHDMEETEKKKLLQFTTGTDRVPVGGLSHLKMIIAKNGPDSDRLPTSHTCFNVLLLPEYPSVEKLKDRLLKAINYSKGFGML</sequence>
<dbReference type="InterPro" id="IPR000569">
    <property type="entry name" value="HECT_dom"/>
</dbReference>
<dbReference type="PROSITE" id="PS50237">
    <property type="entry name" value="HECT"/>
    <property type="match status" value="1"/>
</dbReference>
<evidence type="ECO:0000256" key="4">
    <source>
        <dbReference type="ARBA" id="ARBA00022786"/>
    </source>
</evidence>
<feature type="compositionally biased region" description="Polar residues" evidence="6">
    <location>
        <begin position="1"/>
        <end position="20"/>
    </location>
</feature>
<dbReference type="Gene3D" id="3.30.2410.10">
    <property type="entry name" value="Hect, E3 ligase catalytic domain"/>
    <property type="match status" value="1"/>
</dbReference>
<gene>
    <name evidence="9" type="primary">LOC101855428</name>
</gene>
<dbReference type="InterPro" id="IPR032353">
    <property type="entry name" value="AZUL"/>
</dbReference>
<dbReference type="PANTHER" id="PTHR45700">
    <property type="entry name" value="UBIQUITIN-PROTEIN LIGASE E3C"/>
    <property type="match status" value="1"/>
</dbReference>
<feature type="compositionally biased region" description="Polar residues" evidence="6">
    <location>
        <begin position="237"/>
        <end position="258"/>
    </location>
</feature>
<feature type="region of interest" description="Disordered" evidence="6">
    <location>
        <begin position="99"/>
        <end position="140"/>
    </location>
</feature>
<evidence type="ECO:0000256" key="2">
    <source>
        <dbReference type="ARBA" id="ARBA00012485"/>
    </source>
</evidence>
<proteinExistence type="predicted"/>
<dbReference type="RefSeq" id="XP_005102222.2">
    <property type="nucleotide sequence ID" value="XM_005102165.3"/>
</dbReference>
<dbReference type="Gene3D" id="6.10.130.10">
    <property type="entry name" value="Ubiquitin-protein ligase E3A, N-terminal zinc-binding domain (AZUL)"/>
    <property type="match status" value="1"/>
</dbReference>
<keyword evidence="4 5" id="KW-0833">Ubl conjugation pathway</keyword>